<dbReference type="CDD" id="cd06171">
    <property type="entry name" value="Sigma70_r4"/>
    <property type="match status" value="1"/>
</dbReference>
<dbReference type="InterPro" id="IPR036388">
    <property type="entry name" value="WH-like_DNA-bd_sf"/>
</dbReference>
<keyword evidence="3" id="KW-0731">Sigma factor</keyword>
<dbReference type="GO" id="GO:0006352">
    <property type="term" value="P:DNA-templated transcription initiation"/>
    <property type="evidence" value="ECO:0007669"/>
    <property type="project" value="InterPro"/>
</dbReference>
<dbReference type="InterPro" id="IPR013249">
    <property type="entry name" value="RNA_pol_sigma70_r4_t2"/>
</dbReference>
<keyword evidence="2" id="KW-0805">Transcription regulation</keyword>
<dbReference type="Pfam" id="PF08281">
    <property type="entry name" value="Sigma70_r4_2"/>
    <property type="match status" value="1"/>
</dbReference>
<gene>
    <name evidence="7" type="ORF">MARGE09_P2972</name>
</gene>
<evidence type="ECO:0000313" key="7">
    <source>
        <dbReference type="EMBL" id="BCD98771.1"/>
    </source>
</evidence>
<dbReference type="InterPro" id="IPR013325">
    <property type="entry name" value="RNA_pol_sigma_r2"/>
</dbReference>
<comment type="similarity">
    <text evidence="1">Belongs to the sigma-70 factor family. ECF subfamily.</text>
</comment>
<dbReference type="Gene3D" id="1.10.10.10">
    <property type="entry name" value="Winged helix-like DNA-binding domain superfamily/Winged helix DNA-binding domain"/>
    <property type="match status" value="1"/>
</dbReference>
<evidence type="ECO:0000259" key="6">
    <source>
        <dbReference type="Pfam" id="PF08281"/>
    </source>
</evidence>
<dbReference type="KEGG" id="marq:MARGE09_P2972"/>
<dbReference type="EMBL" id="AP023086">
    <property type="protein sequence ID" value="BCD98771.1"/>
    <property type="molecule type" value="Genomic_DNA"/>
</dbReference>
<dbReference type="PANTHER" id="PTHR43133:SF63">
    <property type="entry name" value="RNA POLYMERASE SIGMA FACTOR FECI-RELATED"/>
    <property type="match status" value="1"/>
</dbReference>
<protein>
    <submittedName>
        <fullName evidence="7">RNA polymerase sigma-70 factor, ECF subfamily</fullName>
    </submittedName>
</protein>
<dbReference type="SUPFAM" id="SSF88946">
    <property type="entry name" value="Sigma2 domain of RNA polymerase sigma factors"/>
    <property type="match status" value="1"/>
</dbReference>
<dbReference type="InterPro" id="IPR013324">
    <property type="entry name" value="RNA_pol_sigma_r3/r4-like"/>
</dbReference>
<evidence type="ECO:0000313" key="8">
    <source>
        <dbReference type="Proteomes" id="UP001320119"/>
    </source>
</evidence>
<evidence type="ECO:0000256" key="2">
    <source>
        <dbReference type="ARBA" id="ARBA00023015"/>
    </source>
</evidence>
<dbReference type="SUPFAM" id="SSF88659">
    <property type="entry name" value="Sigma3 and sigma4 domains of RNA polymerase sigma factors"/>
    <property type="match status" value="1"/>
</dbReference>
<feature type="domain" description="RNA polymerase sigma-70 region 2" evidence="5">
    <location>
        <begin position="57"/>
        <end position="120"/>
    </location>
</feature>
<dbReference type="RefSeq" id="WP_236983332.1">
    <property type="nucleotide sequence ID" value="NZ_AP023086.1"/>
</dbReference>
<evidence type="ECO:0000256" key="1">
    <source>
        <dbReference type="ARBA" id="ARBA00010641"/>
    </source>
</evidence>
<dbReference type="AlphaFoldDB" id="A0AAN1WJI8"/>
<name>A0AAN1WJI8_9GAMM</name>
<dbReference type="PANTHER" id="PTHR43133">
    <property type="entry name" value="RNA POLYMERASE ECF-TYPE SIGMA FACTO"/>
    <property type="match status" value="1"/>
</dbReference>
<evidence type="ECO:0000256" key="4">
    <source>
        <dbReference type="ARBA" id="ARBA00023163"/>
    </source>
</evidence>
<keyword evidence="8" id="KW-1185">Reference proteome</keyword>
<evidence type="ECO:0000259" key="5">
    <source>
        <dbReference type="Pfam" id="PF04542"/>
    </source>
</evidence>
<dbReference type="Proteomes" id="UP001320119">
    <property type="component" value="Chromosome"/>
</dbReference>
<reference evidence="7 8" key="1">
    <citation type="journal article" date="2022" name="IScience">
        <title>An ultrasensitive nanofiber-based assay for enzymatic hydrolysis and deep-sea microbial degradation of cellulose.</title>
        <authorList>
            <person name="Tsudome M."/>
            <person name="Tachioka M."/>
            <person name="Miyazaki M."/>
            <person name="Uchimura K."/>
            <person name="Tsuda M."/>
            <person name="Takaki Y."/>
            <person name="Deguchi S."/>
        </authorList>
    </citation>
    <scope>NUCLEOTIDE SEQUENCE [LARGE SCALE GENOMIC DNA]</scope>
    <source>
        <strain evidence="7 8">GE09</strain>
    </source>
</reference>
<dbReference type="GO" id="GO:0016987">
    <property type="term" value="F:sigma factor activity"/>
    <property type="evidence" value="ECO:0007669"/>
    <property type="project" value="UniProtKB-KW"/>
</dbReference>
<dbReference type="InterPro" id="IPR007627">
    <property type="entry name" value="RNA_pol_sigma70_r2"/>
</dbReference>
<dbReference type="InterPro" id="IPR039425">
    <property type="entry name" value="RNA_pol_sigma-70-like"/>
</dbReference>
<feature type="domain" description="RNA polymerase sigma factor 70 region 4 type 2" evidence="6">
    <location>
        <begin position="158"/>
        <end position="204"/>
    </location>
</feature>
<dbReference type="GO" id="GO:0003677">
    <property type="term" value="F:DNA binding"/>
    <property type="evidence" value="ECO:0007669"/>
    <property type="project" value="InterPro"/>
</dbReference>
<organism evidence="7 8">
    <name type="scientific">Marinagarivorans cellulosilyticus</name>
    <dbReference type="NCBI Taxonomy" id="2721545"/>
    <lineage>
        <taxon>Bacteria</taxon>
        <taxon>Pseudomonadati</taxon>
        <taxon>Pseudomonadota</taxon>
        <taxon>Gammaproteobacteria</taxon>
        <taxon>Cellvibrionales</taxon>
        <taxon>Cellvibrionaceae</taxon>
        <taxon>Marinagarivorans</taxon>
    </lineage>
</organism>
<dbReference type="InterPro" id="IPR014284">
    <property type="entry name" value="RNA_pol_sigma-70_dom"/>
</dbReference>
<dbReference type="Gene3D" id="1.10.1740.10">
    <property type="match status" value="1"/>
</dbReference>
<dbReference type="NCBIfam" id="TIGR02937">
    <property type="entry name" value="sigma70-ECF"/>
    <property type="match status" value="1"/>
</dbReference>
<sequence>MGSGQLALTFVQREYFSSLRTDAPLLFLVDSDLYMTESLTASKPPARANATSSTPWYSDHREELMAYAIKHFRISSHCADDIVQAVYLRMQNADSEILNPRQYAYRITHNLCIDLKRKEKTINSLNDHAAEHSHNQNDLCPERTISARQLLTKLNNVIWKMPEKRRKLFTMHRFQELSFAEIGRQTGLSESAVRKHVAKALAECHQAMEKDDV</sequence>
<evidence type="ECO:0000256" key="3">
    <source>
        <dbReference type="ARBA" id="ARBA00023082"/>
    </source>
</evidence>
<dbReference type="Pfam" id="PF04542">
    <property type="entry name" value="Sigma70_r2"/>
    <property type="match status" value="1"/>
</dbReference>
<proteinExistence type="inferred from homology"/>
<accession>A0AAN1WJI8</accession>
<keyword evidence="4" id="KW-0804">Transcription</keyword>